<dbReference type="InterPro" id="IPR050171">
    <property type="entry name" value="MFS_Transporters"/>
</dbReference>
<feature type="domain" description="Major facilitator superfamily (MFS) profile" evidence="9">
    <location>
        <begin position="8"/>
        <end position="383"/>
    </location>
</feature>
<dbReference type="Proteomes" id="UP000294829">
    <property type="component" value="Unassembled WGS sequence"/>
</dbReference>
<evidence type="ECO:0000256" key="8">
    <source>
        <dbReference type="SAM" id="Phobius"/>
    </source>
</evidence>
<dbReference type="OrthoDB" id="9764259at2"/>
<feature type="transmembrane region" description="Helical" evidence="8">
    <location>
        <begin position="133"/>
        <end position="157"/>
    </location>
</feature>
<keyword evidence="11" id="KW-1185">Reference proteome</keyword>
<dbReference type="Gene3D" id="1.20.1250.20">
    <property type="entry name" value="MFS general substrate transporter like domains"/>
    <property type="match status" value="1"/>
</dbReference>
<dbReference type="GO" id="GO:0005886">
    <property type="term" value="C:plasma membrane"/>
    <property type="evidence" value="ECO:0007669"/>
    <property type="project" value="UniProtKB-SubCell"/>
</dbReference>
<keyword evidence="3" id="KW-1003">Cell membrane</keyword>
<feature type="transmembrane region" description="Helical" evidence="8">
    <location>
        <begin position="76"/>
        <end position="93"/>
    </location>
</feature>
<feature type="transmembrane region" description="Helical" evidence="8">
    <location>
        <begin position="243"/>
        <end position="261"/>
    </location>
</feature>
<keyword evidence="2" id="KW-0813">Transport</keyword>
<feature type="transmembrane region" description="Helical" evidence="8">
    <location>
        <begin position="331"/>
        <end position="353"/>
    </location>
</feature>
<gene>
    <name evidence="10" type="ORF">E2I14_09925</name>
</gene>
<dbReference type="PROSITE" id="PS00216">
    <property type="entry name" value="SUGAR_TRANSPORT_1"/>
    <property type="match status" value="1"/>
</dbReference>
<name>A0A4R5W1Q0_9BURK</name>
<feature type="transmembrane region" description="Helical" evidence="8">
    <location>
        <begin position="44"/>
        <end position="64"/>
    </location>
</feature>
<keyword evidence="4 8" id="KW-0812">Transmembrane</keyword>
<evidence type="ECO:0000256" key="7">
    <source>
        <dbReference type="SAM" id="MobiDB-lite"/>
    </source>
</evidence>
<dbReference type="InterPro" id="IPR005829">
    <property type="entry name" value="Sugar_transporter_CS"/>
</dbReference>
<dbReference type="PROSITE" id="PS50850">
    <property type="entry name" value="MFS"/>
    <property type="match status" value="1"/>
</dbReference>
<keyword evidence="6 8" id="KW-0472">Membrane</keyword>
<evidence type="ECO:0000256" key="4">
    <source>
        <dbReference type="ARBA" id="ARBA00022692"/>
    </source>
</evidence>
<feature type="transmembrane region" description="Helical" evidence="8">
    <location>
        <begin position="209"/>
        <end position="231"/>
    </location>
</feature>
<feature type="transmembrane region" description="Helical" evidence="8">
    <location>
        <begin position="99"/>
        <end position="121"/>
    </location>
</feature>
<evidence type="ECO:0000256" key="1">
    <source>
        <dbReference type="ARBA" id="ARBA00004651"/>
    </source>
</evidence>
<evidence type="ECO:0000313" key="11">
    <source>
        <dbReference type="Proteomes" id="UP000294829"/>
    </source>
</evidence>
<dbReference type="GO" id="GO:0022857">
    <property type="term" value="F:transmembrane transporter activity"/>
    <property type="evidence" value="ECO:0007669"/>
    <property type="project" value="InterPro"/>
</dbReference>
<dbReference type="PANTHER" id="PTHR23517:SF2">
    <property type="entry name" value="MULTIDRUG RESISTANCE PROTEIN MDTH"/>
    <property type="match status" value="1"/>
</dbReference>
<feature type="transmembrane region" description="Helical" evidence="8">
    <location>
        <begin position="359"/>
        <end position="379"/>
    </location>
</feature>
<organism evidence="10 11">
    <name type="scientific">Sapientia aquatica</name>
    <dbReference type="NCBI Taxonomy" id="1549640"/>
    <lineage>
        <taxon>Bacteria</taxon>
        <taxon>Pseudomonadati</taxon>
        <taxon>Pseudomonadota</taxon>
        <taxon>Betaproteobacteria</taxon>
        <taxon>Burkholderiales</taxon>
        <taxon>Oxalobacteraceae</taxon>
        <taxon>Sapientia</taxon>
    </lineage>
</organism>
<dbReference type="EMBL" id="SMYL01000004">
    <property type="protein sequence ID" value="TDK66121.1"/>
    <property type="molecule type" value="Genomic_DNA"/>
</dbReference>
<feature type="compositionally biased region" description="Low complexity" evidence="7">
    <location>
        <begin position="391"/>
        <end position="407"/>
    </location>
</feature>
<evidence type="ECO:0000313" key="10">
    <source>
        <dbReference type="EMBL" id="TDK66121.1"/>
    </source>
</evidence>
<evidence type="ECO:0000259" key="9">
    <source>
        <dbReference type="PROSITE" id="PS50850"/>
    </source>
</evidence>
<feature type="transmembrane region" description="Helical" evidence="8">
    <location>
        <begin position="268"/>
        <end position="288"/>
    </location>
</feature>
<feature type="region of interest" description="Disordered" evidence="7">
    <location>
        <begin position="385"/>
        <end position="407"/>
    </location>
</feature>
<evidence type="ECO:0000256" key="3">
    <source>
        <dbReference type="ARBA" id="ARBA00022475"/>
    </source>
</evidence>
<dbReference type="SUPFAM" id="SSF103473">
    <property type="entry name" value="MFS general substrate transporter"/>
    <property type="match status" value="1"/>
</dbReference>
<keyword evidence="5 8" id="KW-1133">Transmembrane helix</keyword>
<dbReference type="PANTHER" id="PTHR23517">
    <property type="entry name" value="RESISTANCE PROTEIN MDTM, PUTATIVE-RELATED-RELATED"/>
    <property type="match status" value="1"/>
</dbReference>
<protein>
    <submittedName>
        <fullName evidence="10">MFS transporter</fullName>
    </submittedName>
</protein>
<reference evidence="10 11" key="1">
    <citation type="submission" date="2019-03" db="EMBL/GenBank/DDBJ databases">
        <title>Sapientia aquatica gen. nov., sp. nov., isolated from a crater lake.</title>
        <authorList>
            <person name="Felfoldi T."/>
            <person name="Szabo A."/>
            <person name="Toth E."/>
            <person name="Schumann P."/>
            <person name="Keki Z."/>
            <person name="Marialigeti K."/>
            <person name="Mathe I."/>
        </authorList>
    </citation>
    <scope>NUCLEOTIDE SEQUENCE [LARGE SCALE GENOMIC DNA]</scope>
    <source>
        <strain evidence="10 11">SA-152</strain>
    </source>
</reference>
<dbReference type="InterPro" id="IPR020846">
    <property type="entry name" value="MFS_dom"/>
</dbReference>
<evidence type="ECO:0000256" key="6">
    <source>
        <dbReference type="ARBA" id="ARBA00023136"/>
    </source>
</evidence>
<comment type="subcellular location">
    <subcellularLocation>
        <location evidence="1">Cell membrane</location>
        <topology evidence="1">Multi-pass membrane protein</topology>
    </subcellularLocation>
</comment>
<feature type="transmembrane region" description="Helical" evidence="8">
    <location>
        <begin position="12"/>
        <end position="32"/>
    </location>
</feature>
<dbReference type="RefSeq" id="WP_133328397.1">
    <property type="nucleotide sequence ID" value="NZ_SMYL01000004.1"/>
</dbReference>
<feature type="transmembrane region" description="Helical" evidence="8">
    <location>
        <begin position="294"/>
        <end position="310"/>
    </location>
</feature>
<evidence type="ECO:0000256" key="5">
    <source>
        <dbReference type="ARBA" id="ARBA00022989"/>
    </source>
</evidence>
<dbReference type="CDD" id="cd17472">
    <property type="entry name" value="MFS_YajR_like"/>
    <property type="match status" value="1"/>
</dbReference>
<sequence>MSALEIRSSVILALLFALRMLGLFLILPVFAIYAKTLAGGDQAWLVGLALGMYGLTNAIGQIPLGIASDKYGRRPVILIGLTVFAIGAVIAALSDNITWVIVGRALQGGGAISAAITAWIADATREEHRTKAMAMVGGSIGLTFALSMVVAPILFSAIGMKGIFLLTGVLPLLAILVVMFMLPKVPKQTLPRVPLSEVLKNTDLMRLNFGVFALHFSQSAMFVVVPSALVHFADLPLAQHWKVYLPVVLASFIGMLPLIYVAEKHGKIKAVFIAAITLLLVVQCGFWEFLTQPVMLIALLFGFFLAFNVLEASQPSLVSRIAPPAAKGAALGIYNTIQSLGLFSGSLLGAWMSGHLGQSSVFVFSAFLCLAWLIIAVNMKKIPGRPHKAAPAKSSSDTATATAAASN</sequence>
<dbReference type="InterPro" id="IPR036259">
    <property type="entry name" value="MFS_trans_sf"/>
</dbReference>
<dbReference type="InterPro" id="IPR011701">
    <property type="entry name" value="MFS"/>
</dbReference>
<proteinExistence type="predicted"/>
<evidence type="ECO:0000256" key="2">
    <source>
        <dbReference type="ARBA" id="ARBA00022448"/>
    </source>
</evidence>
<dbReference type="AlphaFoldDB" id="A0A4R5W1Q0"/>
<dbReference type="Pfam" id="PF07690">
    <property type="entry name" value="MFS_1"/>
    <property type="match status" value="1"/>
</dbReference>
<feature type="transmembrane region" description="Helical" evidence="8">
    <location>
        <begin position="163"/>
        <end position="182"/>
    </location>
</feature>
<comment type="caution">
    <text evidence="10">The sequence shown here is derived from an EMBL/GenBank/DDBJ whole genome shotgun (WGS) entry which is preliminary data.</text>
</comment>
<accession>A0A4R5W1Q0</accession>